<evidence type="ECO:0000313" key="4">
    <source>
        <dbReference type="EMBL" id="MBK1816053.1"/>
    </source>
</evidence>
<dbReference type="SUPFAM" id="SSF52172">
    <property type="entry name" value="CheY-like"/>
    <property type="match status" value="1"/>
</dbReference>
<evidence type="ECO:0000256" key="2">
    <source>
        <dbReference type="PROSITE-ProRule" id="PRU00169"/>
    </source>
</evidence>
<comment type="caution">
    <text evidence="4">The sequence shown here is derived from an EMBL/GenBank/DDBJ whole genome shotgun (WGS) entry which is preliminary data.</text>
</comment>
<reference evidence="4" key="1">
    <citation type="submission" date="2021-01" db="EMBL/GenBank/DDBJ databases">
        <title>Modified the classification status of verrucomicrobia.</title>
        <authorList>
            <person name="Feng X."/>
        </authorList>
    </citation>
    <scope>NUCLEOTIDE SEQUENCE</scope>
    <source>
        <strain evidence="4">JCM 18052</strain>
    </source>
</reference>
<dbReference type="InterPro" id="IPR011006">
    <property type="entry name" value="CheY-like_superfamily"/>
</dbReference>
<sequence length="203" mass="22241">MSPSPDKGSSPGHRVLVVDDEPTLRLGFAYALTGRTTVVETAASGPLALERLADSSYDIMFLDLRMPEMDGLGVIERLRARGDEIPIVLCSAALSPNAAVRAIRHRVVHFLLKPVRPADLRQVMASVLDPAIDPLPKALEAARKGDRENAIRLLELEASKCRYAACWHRVLKAIQEMRPDDDLAGLEERVRSNLVLLAFNSAA</sequence>
<dbReference type="RefSeq" id="WP_200351010.1">
    <property type="nucleotide sequence ID" value="NZ_BAABHZ010000006.1"/>
</dbReference>
<dbReference type="AlphaFoldDB" id="A0A934VAB9"/>
<dbReference type="Proteomes" id="UP000600139">
    <property type="component" value="Unassembled WGS sequence"/>
</dbReference>
<dbReference type="PANTHER" id="PTHR44591">
    <property type="entry name" value="STRESS RESPONSE REGULATOR PROTEIN 1"/>
    <property type="match status" value="1"/>
</dbReference>
<evidence type="ECO:0000259" key="3">
    <source>
        <dbReference type="PROSITE" id="PS50110"/>
    </source>
</evidence>
<dbReference type="GO" id="GO:0000160">
    <property type="term" value="P:phosphorelay signal transduction system"/>
    <property type="evidence" value="ECO:0007669"/>
    <property type="project" value="InterPro"/>
</dbReference>
<dbReference type="Pfam" id="PF00072">
    <property type="entry name" value="Response_reg"/>
    <property type="match status" value="1"/>
</dbReference>
<name>A0A934VAB9_9BACT</name>
<dbReference type="Gene3D" id="3.40.50.2300">
    <property type="match status" value="1"/>
</dbReference>
<accession>A0A934VAB9</accession>
<organism evidence="4 5">
    <name type="scientific">Luteolibacter yonseiensis</name>
    <dbReference type="NCBI Taxonomy" id="1144680"/>
    <lineage>
        <taxon>Bacteria</taxon>
        <taxon>Pseudomonadati</taxon>
        <taxon>Verrucomicrobiota</taxon>
        <taxon>Verrucomicrobiia</taxon>
        <taxon>Verrucomicrobiales</taxon>
        <taxon>Verrucomicrobiaceae</taxon>
        <taxon>Luteolibacter</taxon>
    </lineage>
</organism>
<proteinExistence type="predicted"/>
<dbReference type="EMBL" id="JAENIK010000011">
    <property type="protein sequence ID" value="MBK1816053.1"/>
    <property type="molecule type" value="Genomic_DNA"/>
</dbReference>
<gene>
    <name evidence="4" type="ORF">JIN84_10555</name>
</gene>
<feature type="domain" description="Response regulatory" evidence="3">
    <location>
        <begin position="14"/>
        <end position="128"/>
    </location>
</feature>
<evidence type="ECO:0000256" key="1">
    <source>
        <dbReference type="ARBA" id="ARBA00022553"/>
    </source>
</evidence>
<dbReference type="InterPro" id="IPR050595">
    <property type="entry name" value="Bact_response_regulator"/>
</dbReference>
<protein>
    <submittedName>
        <fullName evidence="4">Response regulator</fullName>
    </submittedName>
</protein>
<dbReference type="InterPro" id="IPR001789">
    <property type="entry name" value="Sig_transdc_resp-reg_receiver"/>
</dbReference>
<feature type="modified residue" description="4-aspartylphosphate" evidence="2">
    <location>
        <position position="63"/>
    </location>
</feature>
<keyword evidence="1 2" id="KW-0597">Phosphoprotein</keyword>
<dbReference type="PROSITE" id="PS50110">
    <property type="entry name" value="RESPONSE_REGULATORY"/>
    <property type="match status" value="1"/>
</dbReference>
<dbReference type="PANTHER" id="PTHR44591:SF3">
    <property type="entry name" value="RESPONSE REGULATORY DOMAIN-CONTAINING PROTEIN"/>
    <property type="match status" value="1"/>
</dbReference>
<evidence type="ECO:0000313" key="5">
    <source>
        <dbReference type="Proteomes" id="UP000600139"/>
    </source>
</evidence>
<keyword evidence="5" id="KW-1185">Reference proteome</keyword>
<dbReference type="SMART" id="SM00448">
    <property type="entry name" value="REC"/>
    <property type="match status" value="1"/>
</dbReference>